<reference evidence="2 3" key="1">
    <citation type="journal article" date="2009" name="Appl. Environ. Microbiol.">
        <title>Rhizobium sp. strain NGR234 possesses a remarkable number of secretion systems.</title>
        <authorList>
            <person name="Schmeisser C."/>
            <person name="Liesegang H."/>
            <person name="Krysciak D."/>
            <person name="Bakkou N."/>
            <person name="Le Quere A."/>
            <person name="Wollherr A."/>
            <person name="Heinemeyer I."/>
            <person name="Morgenstern B."/>
            <person name="Pommerening-Roeser A."/>
            <person name="Flores M."/>
            <person name="Palacios R."/>
            <person name="Brenner S."/>
            <person name="Gottschalk G."/>
            <person name="Schmitz R.A."/>
            <person name="Broughton W.J."/>
            <person name="Perret X."/>
            <person name="Strittmatter A.W."/>
            <person name="Streit W.R."/>
        </authorList>
    </citation>
    <scope>NUCLEOTIDE SEQUENCE [LARGE SCALE GENOMIC DNA]</scope>
    <source>
        <strain evidence="3">NBRC 101917 / NGR234</strain>
    </source>
</reference>
<feature type="region of interest" description="Disordered" evidence="1">
    <location>
        <begin position="45"/>
        <end position="64"/>
    </location>
</feature>
<protein>
    <submittedName>
        <fullName evidence="2">Uncharacterized protein</fullName>
    </submittedName>
</protein>
<feature type="region of interest" description="Disordered" evidence="1">
    <location>
        <begin position="74"/>
        <end position="93"/>
    </location>
</feature>
<accession>C3MIT6</accession>
<dbReference type="EMBL" id="CP001389">
    <property type="protein sequence ID" value="ACP26649.1"/>
    <property type="molecule type" value="Genomic_DNA"/>
</dbReference>
<dbReference type="KEGG" id="rhi:NGR_c29050"/>
<proteinExistence type="predicted"/>
<dbReference type="Proteomes" id="UP000001054">
    <property type="component" value="Chromosome"/>
</dbReference>
<dbReference type="STRING" id="394.NGR_c29050"/>
<gene>
    <name evidence="2" type="ordered locus">NGR_c29050</name>
</gene>
<keyword evidence="3" id="KW-1185">Reference proteome</keyword>
<sequence>MNPVPLFELAASPSGLGGNKSAFAEPKALRLEERIPDHRLKVQRRDRAQGKFAPPPAGRPGVEQQRRFVACVASPPKSAGSRRKRNVAPSPDLRFLTPTEHFLGFME</sequence>
<evidence type="ECO:0000256" key="1">
    <source>
        <dbReference type="SAM" id="MobiDB-lite"/>
    </source>
</evidence>
<dbReference type="AlphaFoldDB" id="C3MIT6"/>
<organism evidence="2 3">
    <name type="scientific">Sinorhizobium fredii (strain NBRC 101917 / NGR234)</name>
    <dbReference type="NCBI Taxonomy" id="394"/>
    <lineage>
        <taxon>Bacteria</taxon>
        <taxon>Pseudomonadati</taxon>
        <taxon>Pseudomonadota</taxon>
        <taxon>Alphaproteobacteria</taxon>
        <taxon>Hyphomicrobiales</taxon>
        <taxon>Rhizobiaceae</taxon>
        <taxon>Sinorhizobium/Ensifer group</taxon>
        <taxon>Sinorhizobium</taxon>
    </lineage>
</organism>
<dbReference type="HOGENOM" id="CLU_2207955_0_0_5"/>
<name>C3MIT6_SINFN</name>
<evidence type="ECO:0000313" key="2">
    <source>
        <dbReference type="EMBL" id="ACP26649.1"/>
    </source>
</evidence>
<evidence type="ECO:0000313" key="3">
    <source>
        <dbReference type="Proteomes" id="UP000001054"/>
    </source>
</evidence>